<organism evidence="1 2">
    <name type="scientific">Rangifer tarandus platyrhynchus</name>
    <name type="common">Svalbard reindeer</name>
    <dbReference type="NCBI Taxonomy" id="3082113"/>
    <lineage>
        <taxon>Eukaryota</taxon>
        <taxon>Metazoa</taxon>
        <taxon>Chordata</taxon>
        <taxon>Craniata</taxon>
        <taxon>Vertebrata</taxon>
        <taxon>Euteleostomi</taxon>
        <taxon>Mammalia</taxon>
        <taxon>Eutheria</taxon>
        <taxon>Laurasiatheria</taxon>
        <taxon>Artiodactyla</taxon>
        <taxon>Ruminantia</taxon>
        <taxon>Pecora</taxon>
        <taxon>Cervidae</taxon>
        <taxon>Odocoileinae</taxon>
        <taxon>Rangifer</taxon>
    </lineage>
</organism>
<accession>A0ABN8ZDS5</accession>
<dbReference type="Proteomes" id="UP001176941">
    <property type="component" value="Chromosome 3"/>
</dbReference>
<evidence type="ECO:0000313" key="2">
    <source>
        <dbReference type="Proteomes" id="UP001176941"/>
    </source>
</evidence>
<protein>
    <submittedName>
        <fullName evidence="1">Uncharacterized protein</fullName>
    </submittedName>
</protein>
<evidence type="ECO:0000313" key="1">
    <source>
        <dbReference type="EMBL" id="CAI9170024.1"/>
    </source>
</evidence>
<name>A0ABN8ZDS5_RANTA</name>
<proteinExistence type="predicted"/>
<sequence>MYSMWPWNLWPREGLAWLYPRGGGWSGPSLHRPSAPSPAPPSLLQLHSGGIHGNISSGPLGGASTSMMELATVDTCLTPAQGWAGSLHVQNLVSSLRLSMWSKCVESWCGGMGGVCEWHRAQN</sequence>
<dbReference type="EMBL" id="OX459939">
    <property type="protein sequence ID" value="CAI9170024.1"/>
    <property type="molecule type" value="Genomic_DNA"/>
</dbReference>
<keyword evidence="2" id="KW-1185">Reference proteome</keyword>
<gene>
    <name evidence="1" type="ORF">MRATA1EN1_LOCUS18986</name>
</gene>
<reference evidence="1" key="1">
    <citation type="submission" date="2023-04" db="EMBL/GenBank/DDBJ databases">
        <authorList>
            <consortium name="ELIXIR-Norway"/>
        </authorList>
    </citation>
    <scope>NUCLEOTIDE SEQUENCE [LARGE SCALE GENOMIC DNA]</scope>
</reference>